<feature type="transmembrane region" description="Helical" evidence="1">
    <location>
        <begin position="237"/>
        <end position="258"/>
    </location>
</feature>
<feature type="transmembrane region" description="Helical" evidence="1">
    <location>
        <begin position="76"/>
        <end position="97"/>
    </location>
</feature>
<gene>
    <name evidence="2" type="ORF">NCTC13163_01633</name>
</gene>
<keyword evidence="1" id="KW-0812">Transmembrane</keyword>
<dbReference type="AlphaFoldDB" id="A0A377FV98"/>
<proteinExistence type="predicted"/>
<dbReference type="GO" id="GO:0140359">
    <property type="term" value="F:ABC-type transporter activity"/>
    <property type="evidence" value="ECO:0007669"/>
    <property type="project" value="InterPro"/>
</dbReference>
<dbReference type="OrthoDB" id="66636at2"/>
<name>A0A377FV98_9BACL</name>
<feature type="transmembrane region" description="Helical" evidence="1">
    <location>
        <begin position="118"/>
        <end position="137"/>
    </location>
</feature>
<dbReference type="EMBL" id="UGGP01000001">
    <property type="protein sequence ID" value="STO08263.1"/>
    <property type="molecule type" value="Genomic_DNA"/>
</dbReference>
<feature type="transmembrane region" description="Helical" evidence="1">
    <location>
        <begin position="190"/>
        <end position="209"/>
    </location>
</feature>
<dbReference type="GO" id="GO:0005886">
    <property type="term" value="C:plasma membrane"/>
    <property type="evidence" value="ECO:0007669"/>
    <property type="project" value="UniProtKB-SubCell"/>
</dbReference>
<evidence type="ECO:0000256" key="1">
    <source>
        <dbReference type="SAM" id="Phobius"/>
    </source>
</evidence>
<evidence type="ECO:0000313" key="3">
    <source>
        <dbReference type="Proteomes" id="UP000254060"/>
    </source>
</evidence>
<dbReference type="Proteomes" id="UP000254060">
    <property type="component" value="Unassembled WGS sequence"/>
</dbReference>
<dbReference type="RefSeq" id="WP_029335181.1">
    <property type="nucleotide sequence ID" value="NZ_UGGP01000001.1"/>
</dbReference>
<accession>A0A377FV98</accession>
<dbReference type="Pfam" id="PF12679">
    <property type="entry name" value="ABC2_membrane_2"/>
    <property type="match status" value="1"/>
</dbReference>
<evidence type="ECO:0000313" key="2">
    <source>
        <dbReference type="EMBL" id="STO08263.1"/>
    </source>
</evidence>
<reference evidence="2 3" key="1">
    <citation type="submission" date="2018-06" db="EMBL/GenBank/DDBJ databases">
        <authorList>
            <consortium name="Pathogen Informatics"/>
            <person name="Doyle S."/>
        </authorList>
    </citation>
    <scope>NUCLEOTIDE SEQUENCE [LARGE SCALE GENOMIC DNA]</scope>
    <source>
        <strain evidence="2 3">NCTC13163</strain>
    </source>
</reference>
<keyword evidence="1" id="KW-1133">Transmembrane helix</keyword>
<organism evidence="2 3">
    <name type="scientific">Exiguobacterium aurantiacum</name>
    <dbReference type="NCBI Taxonomy" id="33987"/>
    <lineage>
        <taxon>Bacteria</taxon>
        <taxon>Bacillati</taxon>
        <taxon>Bacillota</taxon>
        <taxon>Bacilli</taxon>
        <taxon>Bacillales</taxon>
        <taxon>Bacillales Family XII. Incertae Sedis</taxon>
        <taxon>Exiguobacterium</taxon>
    </lineage>
</organism>
<protein>
    <submittedName>
        <fullName evidence="2">ABC-type transport system involved in multi-copper enzyme maturation, permease component</fullName>
    </submittedName>
</protein>
<keyword evidence="1" id="KW-0472">Membrane</keyword>
<feature type="transmembrane region" description="Helical" evidence="1">
    <location>
        <begin position="157"/>
        <end position="183"/>
    </location>
</feature>
<sequence length="265" mass="29004">MVLIASLFKQNRSWILGYSIGTSLYLFFLASVFPSIKETGLIEGKLESLPPELLEVFKIDPTLAMDNVINLLGGNYYGLIFYVLAILFALTFASRLMGKPVDSGEVMLFMAAPISRRAYVSASLVVLLIATILFVGLNGLSLTLADVLFDLAIDYGVMWTLQLNAGLILLVLGAIAYILASLFDDSTRSYMVTGGLFALFLIANIFSGFSERLEWLERLSLFSLFDANAQVGGDVPLLSLLVLSGLFLFAALACYARFTRKDLTI</sequence>
<dbReference type="STRING" id="1397694.GCA_000702585_02130"/>
<feature type="transmembrane region" description="Helical" evidence="1">
    <location>
        <begin position="15"/>
        <end position="36"/>
    </location>
</feature>